<dbReference type="InterPro" id="IPR007721">
    <property type="entry name" value="RbsD_FucU"/>
</dbReference>
<dbReference type="InterPro" id="IPR023750">
    <property type="entry name" value="RbsD-like_sf"/>
</dbReference>
<evidence type="ECO:0000256" key="3">
    <source>
        <dbReference type="ARBA" id="ARBA00036324"/>
    </source>
</evidence>
<name>A0ABS1U4Q4_9PROT</name>
<dbReference type="Pfam" id="PF05025">
    <property type="entry name" value="RbsD_FucU"/>
    <property type="match status" value="1"/>
</dbReference>
<organism evidence="4 5">
    <name type="scientific">Belnapia arida</name>
    <dbReference type="NCBI Taxonomy" id="2804533"/>
    <lineage>
        <taxon>Bacteria</taxon>
        <taxon>Pseudomonadati</taxon>
        <taxon>Pseudomonadota</taxon>
        <taxon>Alphaproteobacteria</taxon>
        <taxon>Acetobacterales</taxon>
        <taxon>Roseomonadaceae</taxon>
        <taxon>Belnapia</taxon>
    </lineage>
</organism>
<dbReference type="EMBL" id="JAETWB010000007">
    <property type="protein sequence ID" value="MBL6079667.1"/>
    <property type="molecule type" value="Genomic_DNA"/>
</dbReference>
<keyword evidence="5" id="KW-1185">Reference proteome</keyword>
<dbReference type="PANTHER" id="PTHR31690:SF4">
    <property type="entry name" value="FUCOSE MUTAROTASE"/>
    <property type="match status" value="1"/>
</dbReference>
<evidence type="ECO:0000313" key="4">
    <source>
        <dbReference type="EMBL" id="MBL6079667.1"/>
    </source>
</evidence>
<comment type="catalytic activity">
    <reaction evidence="3">
        <text>alpha-L-fucose = beta-L-fucose</text>
        <dbReference type="Rhea" id="RHEA:25580"/>
        <dbReference type="ChEBI" id="CHEBI:42548"/>
        <dbReference type="ChEBI" id="CHEBI:42589"/>
        <dbReference type="EC" id="5.1.3.29"/>
    </reaction>
</comment>
<dbReference type="RefSeq" id="WP_202832900.1">
    <property type="nucleotide sequence ID" value="NZ_JAETWB010000007.1"/>
</dbReference>
<proteinExistence type="predicted"/>
<reference evidence="4 5" key="1">
    <citation type="submission" date="2021-01" db="EMBL/GenBank/DDBJ databases">
        <title>Belnapia mucosa sp. nov. and Belnapia arida sp. nov., isolated from the Tabernas Desert (Almeria, Spain).</title>
        <authorList>
            <person name="Molina-Menor E."/>
            <person name="Vidal-Verdu A."/>
            <person name="Calonge A."/>
            <person name="Satari L."/>
            <person name="Pereto J."/>
            <person name="Porcar M."/>
        </authorList>
    </citation>
    <scope>NUCLEOTIDE SEQUENCE [LARGE SCALE GENOMIC DNA]</scope>
    <source>
        <strain evidence="4 5">T18</strain>
    </source>
</reference>
<evidence type="ECO:0000256" key="1">
    <source>
        <dbReference type="ARBA" id="ARBA00000223"/>
    </source>
</evidence>
<dbReference type="PANTHER" id="PTHR31690">
    <property type="entry name" value="FUCOSE MUTAROTASE"/>
    <property type="match status" value="1"/>
</dbReference>
<dbReference type="Proteomes" id="UP000660885">
    <property type="component" value="Unassembled WGS sequence"/>
</dbReference>
<dbReference type="Gene3D" id="3.40.1650.10">
    <property type="entry name" value="RbsD-like domain"/>
    <property type="match status" value="1"/>
</dbReference>
<evidence type="ECO:0000256" key="2">
    <source>
        <dbReference type="ARBA" id="ARBA00023235"/>
    </source>
</evidence>
<comment type="caution">
    <text evidence="4">The sequence shown here is derived from an EMBL/GenBank/DDBJ whole genome shotgun (WGS) entry which is preliminary data.</text>
</comment>
<dbReference type="SUPFAM" id="SSF102546">
    <property type="entry name" value="RbsD-like"/>
    <property type="match status" value="1"/>
</dbReference>
<comment type="catalytic activity">
    <reaction evidence="1">
        <text>beta-D-ribopyranose = beta-D-ribofuranose</text>
        <dbReference type="Rhea" id="RHEA:25432"/>
        <dbReference type="ChEBI" id="CHEBI:27476"/>
        <dbReference type="ChEBI" id="CHEBI:47002"/>
        <dbReference type="EC" id="5.4.99.62"/>
    </reaction>
</comment>
<accession>A0ABS1U4Q4</accession>
<keyword evidence="2" id="KW-0413">Isomerase</keyword>
<sequence>MLLGLDPLLTPDLLHALASAGHGDRIAIVDANFPAAANARRLIRLPGADAAAGLRAILSVLPIDDFEPDPALVMEVVGDPAATPEAVTDFSRLLRGAGAVPPRAVPRHDFYALAREAFAVVATGERRLYGNILLTKGVVR</sequence>
<evidence type="ECO:0000313" key="5">
    <source>
        <dbReference type="Proteomes" id="UP000660885"/>
    </source>
</evidence>
<protein>
    <submittedName>
        <fullName evidence="4">Ribose ABC transporter</fullName>
    </submittedName>
</protein>
<gene>
    <name evidence="4" type="ORF">JMJ56_16735</name>
</gene>
<dbReference type="InterPro" id="IPR050443">
    <property type="entry name" value="RbsD/FucU_mutarotase"/>
</dbReference>